<dbReference type="InterPro" id="IPR005123">
    <property type="entry name" value="Oxoglu/Fe-dep_dioxygenase_dom"/>
</dbReference>
<comment type="similarity">
    <text evidence="1">Belongs to the isochorismatase family.</text>
</comment>
<dbReference type="Proteomes" id="UP000243797">
    <property type="component" value="Unassembled WGS sequence"/>
</dbReference>
<organism evidence="4 5">
    <name type="scientific">Sphaceloma murrayae</name>
    <dbReference type="NCBI Taxonomy" id="2082308"/>
    <lineage>
        <taxon>Eukaryota</taxon>
        <taxon>Fungi</taxon>
        <taxon>Dikarya</taxon>
        <taxon>Ascomycota</taxon>
        <taxon>Pezizomycotina</taxon>
        <taxon>Dothideomycetes</taxon>
        <taxon>Dothideomycetidae</taxon>
        <taxon>Myriangiales</taxon>
        <taxon>Elsinoaceae</taxon>
        <taxon>Sphaceloma</taxon>
    </lineage>
</organism>
<dbReference type="InterPro" id="IPR000868">
    <property type="entry name" value="Isochorismatase-like_dom"/>
</dbReference>
<dbReference type="InterPro" id="IPR027450">
    <property type="entry name" value="AlkB-like"/>
</dbReference>
<dbReference type="OrthoDB" id="445341at2759"/>
<dbReference type="GO" id="GO:0006307">
    <property type="term" value="P:DNA alkylation repair"/>
    <property type="evidence" value="ECO:0007669"/>
    <property type="project" value="InterPro"/>
</dbReference>
<dbReference type="Pfam" id="PF13532">
    <property type="entry name" value="2OG-FeII_Oxy_2"/>
    <property type="match status" value="1"/>
</dbReference>
<dbReference type="InterPro" id="IPR032854">
    <property type="entry name" value="ALKBH3"/>
</dbReference>
<feature type="region of interest" description="Disordered" evidence="2">
    <location>
        <begin position="127"/>
        <end position="149"/>
    </location>
</feature>
<dbReference type="GO" id="GO:0051213">
    <property type="term" value="F:dioxygenase activity"/>
    <property type="evidence" value="ECO:0007669"/>
    <property type="project" value="InterPro"/>
</dbReference>
<evidence type="ECO:0000256" key="2">
    <source>
        <dbReference type="SAM" id="MobiDB-lite"/>
    </source>
</evidence>
<dbReference type="InterPro" id="IPR036380">
    <property type="entry name" value="Isochorismatase-like_sf"/>
</dbReference>
<dbReference type="SUPFAM" id="SSF52499">
    <property type="entry name" value="Isochorismatase-like hydrolases"/>
    <property type="match status" value="1"/>
</dbReference>
<gene>
    <name evidence="4" type="ORF">CAC42_1832</name>
</gene>
<proteinExistence type="inferred from homology"/>
<evidence type="ECO:0000313" key="4">
    <source>
        <dbReference type="EMBL" id="PNS19096.1"/>
    </source>
</evidence>
<comment type="caution">
    <text evidence="4">The sequence shown here is derived from an EMBL/GenBank/DDBJ whole genome shotgun (WGS) entry which is preliminary data.</text>
</comment>
<dbReference type="Pfam" id="PF00857">
    <property type="entry name" value="Isochorismatase"/>
    <property type="match status" value="1"/>
</dbReference>
<evidence type="ECO:0000313" key="5">
    <source>
        <dbReference type="Proteomes" id="UP000243797"/>
    </source>
</evidence>
<dbReference type="PANTHER" id="PTHR31212">
    <property type="entry name" value="ALPHA-KETOGLUTARATE-DEPENDENT DIOXYGENASE ALKB HOMOLOG 3"/>
    <property type="match status" value="1"/>
</dbReference>
<dbReference type="CDD" id="cd00431">
    <property type="entry name" value="cysteine_hydrolases"/>
    <property type="match status" value="1"/>
</dbReference>
<dbReference type="STRING" id="2082308.A0A2K1QVL6"/>
<name>A0A2K1QVL6_9PEZI</name>
<feature type="region of interest" description="Disordered" evidence="2">
    <location>
        <begin position="662"/>
        <end position="685"/>
    </location>
</feature>
<keyword evidence="5" id="KW-1185">Reference proteome</keyword>
<dbReference type="PROSITE" id="PS51471">
    <property type="entry name" value="FE2OG_OXY"/>
    <property type="match status" value="1"/>
</dbReference>
<feature type="region of interest" description="Disordered" evidence="2">
    <location>
        <begin position="418"/>
        <end position="496"/>
    </location>
</feature>
<dbReference type="SUPFAM" id="SSF51197">
    <property type="entry name" value="Clavaminate synthase-like"/>
    <property type="match status" value="1"/>
</dbReference>
<feature type="region of interest" description="Disordered" evidence="2">
    <location>
        <begin position="75"/>
        <end position="96"/>
    </location>
</feature>
<feature type="domain" description="Fe2OG dioxygenase" evidence="3">
    <location>
        <begin position="603"/>
        <end position="764"/>
    </location>
</feature>
<evidence type="ECO:0000256" key="1">
    <source>
        <dbReference type="ARBA" id="ARBA00006336"/>
    </source>
</evidence>
<accession>A0A2K1QVL6</accession>
<reference evidence="4 5" key="1">
    <citation type="submission" date="2017-06" db="EMBL/GenBank/DDBJ databases">
        <title>Draft genome sequence of a variant of Elsinoe murrayae.</title>
        <authorList>
            <person name="Cheng Q."/>
        </authorList>
    </citation>
    <scope>NUCLEOTIDE SEQUENCE [LARGE SCALE GENOMIC DNA]</scope>
    <source>
        <strain evidence="4 5">CQ-2017a</strain>
    </source>
</reference>
<evidence type="ECO:0000259" key="3">
    <source>
        <dbReference type="PROSITE" id="PS51471"/>
    </source>
</evidence>
<dbReference type="EMBL" id="NKHZ01000033">
    <property type="protein sequence ID" value="PNS19096.1"/>
    <property type="molecule type" value="Genomic_DNA"/>
</dbReference>
<dbReference type="InterPro" id="IPR037151">
    <property type="entry name" value="AlkB-like_sf"/>
</dbReference>
<dbReference type="Gene3D" id="3.40.50.850">
    <property type="entry name" value="Isochorismatase-like"/>
    <property type="match status" value="1"/>
</dbReference>
<feature type="region of interest" description="Disordered" evidence="2">
    <location>
        <begin position="283"/>
        <end position="343"/>
    </location>
</feature>
<dbReference type="PANTHER" id="PTHR31212:SF5">
    <property type="entry name" value="ISOCHORISMATASE FAMILY PROTEIN FAMILY (AFU_ORTHOLOGUE AFUA_3G14500)"/>
    <property type="match status" value="1"/>
</dbReference>
<feature type="compositionally biased region" description="Polar residues" evidence="2">
    <location>
        <begin position="321"/>
        <end position="331"/>
    </location>
</feature>
<dbReference type="InParanoid" id="A0A2K1QVL6"/>
<dbReference type="AlphaFoldDB" id="A0A2K1QVL6"/>
<protein>
    <submittedName>
        <fullName evidence="4">Pyrazinamidase/nicotinamidase</fullName>
    </submittedName>
</protein>
<sequence>MASIFDMLTRQQPQFQTRQALLVLGLQHDFVSPEGHLPVTNGERFIRRIRNLVPAFRANGDVYWVRTENRITANKRSCRSSSSRDQDASSSSSCVVITAEPTLRPSDHLSDRVDSILGNDDSIVDDSKSLFGPHTDDRQSRLPSRPKKHLDPELYLSPISDDNCCCKPQSKGSQYVDAVRDLQTPQDTHLTKTQYSAFNGTSLLLTLRARLVTELYLVGCMSNLCVYATALDAARHGIQINIVEDCLGYRSAHRHAEAINRMIDDMGASITTSATVMSRFDDDAAAPDSRGASPEPDTAAEQSVHVQDIAPFTIPTYVDPPNSSTRATRPTSAEDQRSPTGLPLADFVVPDYVASSCALGEEPDRSAVADPSFNQESGDFSHPLYQNLEAIRSIERFDAHARTKEWCNSCSSSDEASEAKEKVLEGSVADTGIVSPSEVPREATPDSAEGRTSRKRRSADLEDISLGLAATNIDPSTAHPSTEQHRIDRPKQKKSKVIPSLANFPTKKPGNPIGAGDTTIAYNLISPSEAHKAFNALLSEVPWQRMSHVTGEVPRLVCCQGTFDPDGSMPVYRHPSDSSLPLLHWSPTVDRIRHLAQEHVGHELNHVLIQLYRSGQDHISEHSDKTLDIVPDSKIVNVSLGAQRTMRLRSKRMKFPPAFSALSPESECRLPSSNTASDTVDAGENMPPPLRQIFDRAVPHEGTMPARTTERIPMPHGSILSMGLETNARFLHSIQPDKRAEHDLSDPEKAYGGVRISLTFRQIGTFLDHEEERIWGLGARVQERNVAGAVVNGDQDQGGESEALLKGFGKENQGTKVLRRGDDEWSAVYGAGSDVLHLKTGAREKGMGMLFLSGEHVDDAVQGYVRFLGRRVEVLPSVEGLDGKKGLVYRDGDRMHTEVSGWVAVLGYLQAWYGGESDSDRGQVARQMQLMAGLETFRSLIKKEGKERAVQELDARLETLDADMDMRARQAVSEGRDMWMAGPHVSAVDFGYWALIKGAVAQRDHPGHLTALGDWTRRMERLMSADS</sequence>
<dbReference type="Gene3D" id="2.60.120.590">
    <property type="entry name" value="Alpha-ketoglutarate-dependent dioxygenase AlkB-like"/>
    <property type="match status" value="1"/>
</dbReference>
<feature type="compositionally biased region" description="Basic and acidic residues" evidence="2">
    <location>
        <begin position="439"/>
        <end position="452"/>
    </location>
</feature>